<dbReference type="HOGENOM" id="CLU_3031494_0_0_6"/>
<proteinExistence type="predicted"/>
<dbReference type="EMBL" id="FN667742">
    <property type="protein sequence ID" value="CBJ92423.1"/>
    <property type="molecule type" value="Genomic_DNA"/>
</dbReference>
<name>D3VEH2_XENNA</name>
<evidence type="ECO:0000313" key="2">
    <source>
        <dbReference type="Proteomes" id="UP000008075"/>
    </source>
</evidence>
<protein>
    <submittedName>
        <fullName evidence="1">Uncharacterized protein</fullName>
    </submittedName>
</protein>
<evidence type="ECO:0000313" key="1">
    <source>
        <dbReference type="EMBL" id="CBJ92423.1"/>
    </source>
</evidence>
<sequence length="55" mass="6290">MFFIHPFASLPIILHLNSLVIDSANIVTANDILYVVDNTLKNMDIEFDQPEIINF</sequence>
<reference evidence="1 2" key="1">
    <citation type="journal article" date="2011" name="PLoS ONE">
        <title>The entomopathogenic bacterial endosymbionts xenorhabdus and photorhabdus: convergent lifestyles from divergent genomes.</title>
        <authorList>
            <person name="Chaston J.M."/>
            <person name="Suen G."/>
            <person name="Tucker S.L."/>
            <person name="Andersen A.W."/>
            <person name="Bhasin A."/>
            <person name="Bode E."/>
            <person name="Bode H.B."/>
            <person name="Brachmann A.O."/>
            <person name="Cowles C.E."/>
            <person name="Cowles K.N."/>
            <person name="Darby C."/>
            <person name="de Leon L."/>
            <person name="Drace K."/>
            <person name="Du Z."/>
            <person name="Givaudan A."/>
            <person name="Herbert Tran E.E."/>
            <person name="Jewell K.A."/>
            <person name="Knack J.J."/>
            <person name="Krasomil-Osterfeld K.C."/>
            <person name="Kukor R."/>
            <person name="Lanois A."/>
            <person name="Latreille P."/>
            <person name="Leimgruber N.K."/>
            <person name="Lipke C.M."/>
            <person name="Liu R."/>
            <person name="Lu X."/>
            <person name="Martens E.C."/>
            <person name="Marri P.R."/>
            <person name="Medigue C."/>
            <person name="Menard M.L."/>
            <person name="Miller N.M."/>
            <person name="Morales-Soto N."/>
            <person name="Norton S."/>
            <person name="Ogier J.C."/>
            <person name="Orchard S.S."/>
            <person name="Park D."/>
            <person name="Park Y."/>
            <person name="Qurollo B.A."/>
            <person name="Sugar D.R."/>
            <person name="Richards G.R."/>
            <person name="Rouy Z."/>
            <person name="Slominski B."/>
            <person name="Slominski K."/>
            <person name="Snyder H."/>
            <person name="Tjaden B.C."/>
            <person name="van der Hoeven R."/>
            <person name="Welch R.D."/>
            <person name="Wheeler C."/>
            <person name="Xiang B."/>
            <person name="Barbazuk B."/>
            <person name="Gaudriault S."/>
            <person name="Goodner B."/>
            <person name="Slater S.C."/>
            <person name="Forst S."/>
            <person name="Goldman B.S."/>
            <person name="Goodrich-Blair H."/>
        </authorList>
    </citation>
    <scope>NUCLEOTIDE SEQUENCE [LARGE SCALE GENOMIC DNA]</scope>
    <source>
        <strain evidence="2">ATCC 19061 / DSM 3370 / CCUG 14189 / LMG 1036 / NCIMB 9965 / AN6</strain>
    </source>
</reference>
<dbReference type="AlphaFoldDB" id="D3VEH2"/>
<organism evidence="1 2">
    <name type="scientific">Xenorhabdus nematophila (strain ATCC 19061 / DSM 3370 / CCUG 14189 / LMG 1036 / NCIMB 9965 / AN6)</name>
    <dbReference type="NCBI Taxonomy" id="406817"/>
    <lineage>
        <taxon>Bacteria</taxon>
        <taxon>Pseudomonadati</taxon>
        <taxon>Pseudomonadota</taxon>
        <taxon>Gammaproteobacteria</taxon>
        <taxon>Enterobacterales</taxon>
        <taxon>Morganellaceae</taxon>
        <taxon>Xenorhabdus</taxon>
    </lineage>
</organism>
<dbReference type="Proteomes" id="UP000008075">
    <property type="component" value="Chromosome"/>
</dbReference>
<dbReference type="KEGG" id="xne:XNC1_4401"/>
<keyword evidence="2" id="KW-1185">Reference proteome</keyword>
<accession>D3VEH2</accession>
<gene>
    <name evidence="1" type="ordered locus">XNC1_4401</name>
</gene>